<keyword evidence="3 8" id="KW-1134">Transmembrane beta strand</keyword>
<feature type="domain" description="TonB-dependent receptor plug" evidence="11">
    <location>
        <begin position="228"/>
        <end position="352"/>
    </location>
</feature>
<keyword evidence="12" id="KW-0675">Receptor</keyword>
<dbReference type="InterPro" id="IPR037066">
    <property type="entry name" value="Plug_dom_sf"/>
</dbReference>
<dbReference type="EMBL" id="VWFP01000021">
    <property type="protein sequence ID" value="KAA4623557.1"/>
    <property type="molecule type" value="Genomic_DNA"/>
</dbReference>
<dbReference type="InterPro" id="IPR008969">
    <property type="entry name" value="CarboxyPept-like_regulatory"/>
</dbReference>
<dbReference type="GO" id="GO:0009279">
    <property type="term" value="C:cell outer membrane"/>
    <property type="evidence" value="ECO:0007669"/>
    <property type="project" value="UniProtKB-SubCell"/>
</dbReference>
<dbReference type="NCBIfam" id="TIGR04057">
    <property type="entry name" value="SusC_RagA_signa"/>
    <property type="match status" value="1"/>
</dbReference>
<keyword evidence="5 9" id="KW-0798">TonB box</keyword>
<accession>A0A7J4XU42</accession>
<sequence length="1127" mass="125207">MQNYFSIQFLWVVKSLWLTSKKIPLFMRLLILFLVCSIGLTYAADSYAQKALISIDVRNQRVEDILKEIEEQSDFDFFFNNKHVDLNRRVSVSADKSNIFSVLKEIFSGTNVKYSVLDKKIILSVEAESPQQEKVIVVNGIVTDPANEPVIGASVLEKGVKGNGTITDLDGKFTLKISAESVELEVSYIGFQTQAIKVVPGKKLLIVLKEDTKVLDEVVVVGYGTQTKKTLTGAVSMMDMKDIEATTVTTVSHALAGKAAGLKVNLQSAQPGGGSKFRIRGEASTGAGNEPLFVIDGFPVSSGSSLESGNIYKAGTMDNVLESLNPDDIESISVLKDAASTAIYGARAGHGVILITTKRGKTGKPAVSYSASGSVQNIRANYDMLDAAQFMDMYNKQTYEKYLVQYGLGIYEGYVKSSETPTGYTSGYTNDQLKYVNGTDWLKEVTRLGYMQQHNLSINGGSESMRYMASINYMDQDGVVKNNGTSRFSMRLNFDYELSKYVSVGITSSYSQNKYDNVPLGDGENENSGILTAAIRANPALPIYDENGDYYIDPRRATTPNPVSLLEITDKTTKDRIMGSAFITVKPVSGLELKLNLGADRRFQKRSNYLPKTTLEGERNLGSGYISQEDAQDYLMELTASYSKTFKEHNLKVLGGYSFQKFTTEGVSAGNTEFLIDGFSYHNLGAGGAAKPSVGSWASKNSLGSYFARLNYMYANRYLFEATVRADGASNFEPDNRWGFFPSVALGWVMSEEKFMEKTRSWLSNLKWRVSYGQTGNSSVGNRVKDAYSVGYSYVIGGTEKKGVYASKLGNPLLTWETTSEFNAGVDLGFFNDRVRLTAEYFNRRITDLLVSEKKLLSYNEVNKIAANAGATKSQGVEVTLNTTNISTRNFTWNSTLTLAHYNDRWDKRPVDWKPNSYEKKDDPIRAWWAYESEGILQVGEKAPAAQADLLPGQVKIKDQNKDGVINDNDKIYMDNGDPKLTFGFNNSLRYKNLDFTIYFYGETGRKRGASYLEDWTQAAQGANVSTYVYNSFSSQNITATDPSFLYSAYGYGDFYVKNSYYIRCGNITLGYTLPLKKKFLQSCRIYADINNPFIITNWTGLDPETDNGTYAYPNITSYSLGINIKF</sequence>
<evidence type="ECO:0000259" key="11">
    <source>
        <dbReference type="Pfam" id="PF07715"/>
    </source>
</evidence>
<protein>
    <submittedName>
        <fullName evidence="12">TonB-dependent receptor</fullName>
    </submittedName>
</protein>
<dbReference type="Gene3D" id="2.40.170.20">
    <property type="entry name" value="TonB-dependent receptor, beta-barrel domain"/>
    <property type="match status" value="1"/>
</dbReference>
<dbReference type="AlphaFoldDB" id="A0A7J4XU42"/>
<evidence type="ECO:0000256" key="1">
    <source>
        <dbReference type="ARBA" id="ARBA00004571"/>
    </source>
</evidence>
<dbReference type="Pfam" id="PF07715">
    <property type="entry name" value="Plug"/>
    <property type="match status" value="1"/>
</dbReference>
<feature type="domain" description="TonB-dependent receptor-like beta-barrel" evidence="10">
    <location>
        <begin position="592"/>
        <end position="1092"/>
    </location>
</feature>
<dbReference type="Gene3D" id="2.60.40.1120">
    <property type="entry name" value="Carboxypeptidase-like, regulatory domain"/>
    <property type="match status" value="1"/>
</dbReference>
<proteinExistence type="inferred from homology"/>
<dbReference type="InterPro" id="IPR012910">
    <property type="entry name" value="Plug_dom"/>
</dbReference>
<comment type="similarity">
    <text evidence="8 9">Belongs to the TonB-dependent receptor family.</text>
</comment>
<reference evidence="12 13" key="1">
    <citation type="journal article" date="2019" name="Nat. Med.">
        <title>A library of human gut bacterial isolates paired with longitudinal multiomics data enables mechanistic microbiome research.</title>
        <authorList>
            <person name="Poyet M."/>
            <person name="Groussin M."/>
            <person name="Gibbons S.M."/>
            <person name="Avila-Pacheco J."/>
            <person name="Jiang X."/>
            <person name="Kearney S.M."/>
            <person name="Perrotta A.R."/>
            <person name="Berdy B."/>
            <person name="Zhao S."/>
            <person name="Lieberman T.D."/>
            <person name="Swanson P.K."/>
            <person name="Smith M."/>
            <person name="Roesemann S."/>
            <person name="Alexander J.E."/>
            <person name="Rich S.A."/>
            <person name="Livny J."/>
            <person name="Vlamakis H."/>
            <person name="Clish C."/>
            <person name="Bullock K."/>
            <person name="Deik A."/>
            <person name="Scott J."/>
            <person name="Pierce K.A."/>
            <person name="Xavier R.J."/>
            <person name="Alm E.J."/>
        </authorList>
    </citation>
    <scope>NUCLEOTIDE SEQUENCE [LARGE SCALE GENOMIC DNA]</scope>
    <source>
        <strain evidence="12 13">BIOML-A15</strain>
    </source>
</reference>
<evidence type="ECO:0000259" key="10">
    <source>
        <dbReference type="Pfam" id="PF00593"/>
    </source>
</evidence>
<keyword evidence="2 8" id="KW-0813">Transport</keyword>
<evidence type="ECO:0000313" key="13">
    <source>
        <dbReference type="Proteomes" id="UP000424805"/>
    </source>
</evidence>
<dbReference type="Pfam" id="PF00593">
    <property type="entry name" value="TonB_dep_Rec_b-barrel"/>
    <property type="match status" value="1"/>
</dbReference>
<evidence type="ECO:0000313" key="12">
    <source>
        <dbReference type="EMBL" id="KAA4623557.1"/>
    </source>
</evidence>
<dbReference type="NCBIfam" id="TIGR04056">
    <property type="entry name" value="OMP_RagA_SusC"/>
    <property type="match status" value="1"/>
</dbReference>
<name>A0A7J4XU42_BACOV</name>
<dbReference type="Proteomes" id="UP000424805">
    <property type="component" value="Unassembled WGS sequence"/>
</dbReference>
<evidence type="ECO:0000256" key="6">
    <source>
        <dbReference type="ARBA" id="ARBA00023136"/>
    </source>
</evidence>
<keyword evidence="6 8" id="KW-0472">Membrane</keyword>
<keyword evidence="4 8" id="KW-0812">Transmembrane</keyword>
<evidence type="ECO:0000256" key="5">
    <source>
        <dbReference type="ARBA" id="ARBA00023077"/>
    </source>
</evidence>
<gene>
    <name evidence="12" type="ORF">F3B90_18690</name>
</gene>
<evidence type="ECO:0000256" key="3">
    <source>
        <dbReference type="ARBA" id="ARBA00022452"/>
    </source>
</evidence>
<dbReference type="Pfam" id="PF13715">
    <property type="entry name" value="CarbopepD_reg_2"/>
    <property type="match status" value="1"/>
</dbReference>
<dbReference type="SUPFAM" id="SSF56935">
    <property type="entry name" value="Porins"/>
    <property type="match status" value="1"/>
</dbReference>
<evidence type="ECO:0000256" key="2">
    <source>
        <dbReference type="ARBA" id="ARBA00022448"/>
    </source>
</evidence>
<dbReference type="Gene3D" id="2.170.130.10">
    <property type="entry name" value="TonB-dependent receptor, plug domain"/>
    <property type="match status" value="1"/>
</dbReference>
<evidence type="ECO:0000256" key="8">
    <source>
        <dbReference type="PROSITE-ProRule" id="PRU01360"/>
    </source>
</evidence>
<comment type="caution">
    <text evidence="12">The sequence shown here is derived from an EMBL/GenBank/DDBJ whole genome shotgun (WGS) entry which is preliminary data.</text>
</comment>
<dbReference type="InterPro" id="IPR023997">
    <property type="entry name" value="TonB-dep_OMP_SusC/RagA_CS"/>
</dbReference>
<evidence type="ECO:0000256" key="9">
    <source>
        <dbReference type="RuleBase" id="RU003357"/>
    </source>
</evidence>
<keyword evidence="7 8" id="KW-0998">Cell outer membrane</keyword>
<evidence type="ECO:0000256" key="7">
    <source>
        <dbReference type="ARBA" id="ARBA00023237"/>
    </source>
</evidence>
<dbReference type="InterPro" id="IPR023996">
    <property type="entry name" value="TonB-dep_OMP_SusC/RagA"/>
</dbReference>
<dbReference type="SUPFAM" id="SSF49464">
    <property type="entry name" value="Carboxypeptidase regulatory domain-like"/>
    <property type="match status" value="1"/>
</dbReference>
<dbReference type="InterPro" id="IPR039426">
    <property type="entry name" value="TonB-dep_rcpt-like"/>
</dbReference>
<dbReference type="InterPro" id="IPR036942">
    <property type="entry name" value="Beta-barrel_TonB_sf"/>
</dbReference>
<dbReference type="PROSITE" id="PS52016">
    <property type="entry name" value="TONB_DEPENDENT_REC_3"/>
    <property type="match status" value="1"/>
</dbReference>
<dbReference type="InterPro" id="IPR000531">
    <property type="entry name" value="Beta-barrel_TonB"/>
</dbReference>
<organism evidence="12 13">
    <name type="scientific">Bacteroides ovatus</name>
    <dbReference type="NCBI Taxonomy" id="28116"/>
    <lineage>
        <taxon>Bacteria</taxon>
        <taxon>Pseudomonadati</taxon>
        <taxon>Bacteroidota</taxon>
        <taxon>Bacteroidia</taxon>
        <taxon>Bacteroidales</taxon>
        <taxon>Bacteroidaceae</taxon>
        <taxon>Bacteroides</taxon>
    </lineage>
</organism>
<comment type="subcellular location">
    <subcellularLocation>
        <location evidence="1 8">Cell outer membrane</location>
        <topology evidence="1 8">Multi-pass membrane protein</topology>
    </subcellularLocation>
</comment>
<evidence type="ECO:0000256" key="4">
    <source>
        <dbReference type="ARBA" id="ARBA00022692"/>
    </source>
</evidence>